<evidence type="ECO:0000256" key="3">
    <source>
        <dbReference type="ARBA" id="ARBA00022544"/>
    </source>
</evidence>
<accession>A0A2C6MJ73</accession>
<dbReference type="EMBL" id="AWQQ01000006">
    <property type="protein sequence ID" value="PHJ39884.1"/>
    <property type="molecule type" value="Genomic_DNA"/>
</dbReference>
<evidence type="ECO:0000256" key="4">
    <source>
        <dbReference type="ARBA" id="ARBA00022729"/>
    </source>
</evidence>
<evidence type="ECO:0000256" key="9">
    <source>
        <dbReference type="SAM" id="Phobius"/>
    </source>
</evidence>
<dbReference type="Gene3D" id="1.10.101.10">
    <property type="entry name" value="PGBD-like superfamily/PGBD"/>
    <property type="match status" value="1"/>
</dbReference>
<evidence type="ECO:0000259" key="11">
    <source>
        <dbReference type="Pfam" id="PF07486"/>
    </source>
</evidence>
<evidence type="ECO:0000256" key="7">
    <source>
        <dbReference type="ARBA" id="ARBA00023316"/>
    </source>
</evidence>
<dbReference type="AlphaFoldDB" id="A0A2C6MJ73"/>
<evidence type="ECO:0000313" key="12">
    <source>
        <dbReference type="EMBL" id="PHJ39884.1"/>
    </source>
</evidence>
<keyword evidence="7" id="KW-0961">Cell wall biogenesis/degradation</keyword>
<evidence type="ECO:0000256" key="2">
    <source>
        <dbReference type="ARBA" id="ARBA00018364"/>
    </source>
</evidence>
<protein>
    <recommendedName>
        <fullName evidence="2 8">Spore cortex-lytic enzyme</fullName>
    </recommendedName>
</protein>
<feature type="domain" description="Cell wall hydrolase SleB" evidence="11">
    <location>
        <begin position="140"/>
        <end position="237"/>
    </location>
</feature>
<keyword evidence="3" id="KW-0309">Germination</keyword>
<keyword evidence="9" id="KW-0812">Transmembrane</keyword>
<name>A0A2C6MJ73_9FIRM</name>
<comment type="caution">
    <text evidence="12">The sequence shown here is derived from an EMBL/GenBank/DDBJ whole genome shotgun (WGS) entry which is preliminary data.</text>
</comment>
<dbReference type="InterPro" id="IPR042047">
    <property type="entry name" value="SleB_dom1"/>
</dbReference>
<dbReference type="Pfam" id="PF07486">
    <property type="entry name" value="Hydrolase_2"/>
    <property type="match status" value="1"/>
</dbReference>
<keyword evidence="6" id="KW-0749">Sporulation</keyword>
<dbReference type="Gene3D" id="6.20.240.60">
    <property type="match status" value="1"/>
</dbReference>
<dbReference type="InterPro" id="IPR036365">
    <property type="entry name" value="PGBD-like_sf"/>
</dbReference>
<dbReference type="NCBIfam" id="TIGR02869">
    <property type="entry name" value="spore_SleB"/>
    <property type="match status" value="1"/>
</dbReference>
<keyword evidence="13" id="KW-1185">Reference proteome</keyword>
<sequence length="238" mass="26547">MQWGDKIKSRWKIWVTIFSLSCFVLGGFLVYQKAFAQDTLYWGRSGSKVRAVQQRLKDWGYYGGPVNGYYSGQTASAVRKFQARNGLQVDGVVGPRTFQALGLYTPPKKTTYTTASRGFVSNRDSVNLLARVIMGEAADEPYTGKVAVGAVMLNRMRNSQFPNTLAGVVYQPLAFESVANGQYNRPLDPEAIRAAQDALSGYDPTGGALFFWNPSKPVSRWIWTRRITSQIGRHVFAH</sequence>
<dbReference type="OrthoDB" id="9785345at2"/>
<feature type="transmembrane region" description="Helical" evidence="9">
    <location>
        <begin position="12"/>
        <end position="31"/>
    </location>
</feature>
<evidence type="ECO:0000256" key="1">
    <source>
        <dbReference type="ARBA" id="ARBA00007010"/>
    </source>
</evidence>
<dbReference type="GO" id="GO:0030435">
    <property type="term" value="P:sporulation resulting in formation of a cellular spore"/>
    <property type="evidence" value="ECO:0007669"/>
    <property type="project" value="UniProtKB-KW"/>
</dbReference>
<comment type="similarity">
    <text evidence="1">Belongs to the SleB family.</text>
</comment>
<evidence type="ECO:0000259" key="10">
    <source>
        <dbReference type="Pfam" id="PF01471"/>
    </source>
</evidence>
<dbReference type="InterPro" id="IPR002477">
    <property type="entry name" value="Peptidoglycan-bd-like"/>
</dbReference>
<gene>
    <name evidence="12" type="ORF">P378_00770</name>
</gene>
<proteinExistence type="inferred from homology"/>
<organism evidence="12 13">
    <name type="scientific">Desulforamulus profundi</name>
    <dbReference type="NCBI Taxonomy" id="1383067"/>
    <lineage>
        <taxon>Bacteria</taxon>
        <taxon>Bacillati</taxon>
        <taxon>Bacillota</taxon>
        <taxon>Clostridia</taxon>
        <taxon>Eubacteriales</taxon>
        <taxon>Peptococcaceae</taxon>
        <taxon>Desulforamulus</taxon>
    </lineage>
</organism>
<feature type="domain" description="Peptidoglycan binding-like" evidence="10">
    <location>
        <begin position="45"/>
        <end position="101"/>
    </location>
</feature>
<dbReference type="GO" id="GO:0071555">
    <property type="term" value="P:cell wall organization"/>
    <property type="evidence" value="ECO:0007669"/>
    <property type="project" value="UniProtKB-KW"/>
</dbReference>
<dbReference type="GO" id="GO:0016787">
    <property type="term" value="F:hydrolase activity"/>
    <property type="evidence" value="ECO:0007669"/>
    <property type="project" value="UniProtKB-KW"/>
</dbReference>
<dbReference type="Proteomes" id="UP000222564">
    <property type="component" value="Unassembled WGS sequence"/>
</dbReference>
<keyword evidence="9" id="KW-1133">Transmembrane helix</keyword>
<dbReference type="InterPro" id="IPR011105">
    <property type="entry name" value="Cell_wall_hydrolase_SleB"/>
</dbReference>
<keyword evidence="5" id="KW-0378">Hydrolase</keyword>
<dbReference type="Gene3D" id="1.10.10.2520">
    <property type="entry name" value="Cell wall hydrolase SleB, domain 1"/>
    <property type="match status" value="1"/>
</dbReference>
<evidence type="ECO:0000256" key="8">
    <source>
        <dbReference type="NCBIfam" id="TIGR02869"/>
    </source>
</evidence>
<evidence type="ECO:0000313" key="13">
    <source>
        <dbReference type="Proteomes" id="UP000222564"/>
    </source>
</evidence>
<dbReference type="SUPFAM" id="SSF47090">
    <property type="entry name" value="PGBD-like"/>
    <property type="match status" value="1"/>
</dbReference>
<dbReference type="Pfam" id="PF01471">
    <property type="entry name" value="PG_binding_1"/>
    <property type="match status" value="1"/>
</dbReference>
<dbReference type="InterPro" id="IPR036366">
    <property type="entry name" value="PGBDSf"/>
</dbReference>
<keyword evidence="9" id="KW-0472">Membrane</keyword>
<dbReference type="GO" id="GO:0009847">
    <property type="term" value="P:spore germination"/>
    <property type="evidence" value="ECO:0007669"/>
    <property type="project" value="UniProtKB-UniRule"/>
</dbReference>
<reference evidence="12 13" key="1">
    <citation type="submission" date="2013-09" db="EMBL/GenBank/DDBJ databases">
        <title>Biodegradation of hydrocarbons in the deep terrestrial subsurface : characterization of a microbial consortium composed of two Desulfotomaculum species originating from a deep geological formation.</title>
        <authorList>
            <person name="Aullo T."/>
            <person name="Berlendis S."/>
            <person name="Lascourreges J.-F."/>
            <person name="Dessort D."/>
            <person name="Saint-Laurent S."/>
            <person name="Schraauwers B."/>
            <person name="Mas J."/>
            <person name="Magot M."/>
            <person name="Ranchou-Peyruse A."/>
        </authorList>
    </citation>
    <scope>NUCLEOTIDE SEQUENCE [LARGE SCALE GENOMIC DNA]</scope>
    <source>
        <strain evidence="12 13">Bs107</strain>
    </source>
</reference>
<dbReference type="InterPro" id="IPR014224">
    <property type="entry name" value="Spore_cortex_SleB"/>
</dbReference>
<dbReference type="RefSeq" id="WP_099081919.1">
    <property type="nucleotide sequence ID" value="NZ_AWQQ01000006.1"/>
</dbReference>
<evidence type="ECO:0000256" key="6">
    <source>
        <dbReference type="ARBA" id="ARBA00022969"/>
    </source>
</evidence>
<keyword evidence="4" id="KW-0732">Signal</keyword>
<evidence type="ECO:0000256" key="5">
    <source>
        <dbReference type="ARBA" id="ARBA00022801"/>
    </source>
</evidence>